<dbReference type="EMBL" id="CP012033">
    <property type="protein sequence ID" value="AKP63927.1"/>
    <property type="molecule type" value="Genomic_DNA"/>
</dbReference>
<organism evidence="2 3">
    <name type="scientific">Levilactobacillus koreensis</name>
    <dbReference type="NCBI Taxonomy" id="637971"/>
    <lineage>
        <taxon>Bacteria</taxon>
        <taxon>Bacillati</taxon>
        <taxon>Bacillota</taxon>
        <taxon>Bacilli</taxon>
        <taxon>Lactobacillales</taxon>
        <taxon>Lactobacillaceae</taxon>
        <taxon>Levilactobacillus</taxon>
    </lineage>
</organism>
<proteinExistence type="predicted"/>
<keyword evidence="3" id="KW-1185">Reference proteome</keyword>
<protein>
    <recommendedName>
        <fullName evidence="1">Bacterial archaeo-eukaryotic release factor family 6 domain-containing protein</fullName>
    </recommendedName>
</protein>
<dbReference type="Proteomes" id="UP000036000">
    <property type="component" value="Chromosome"/>
</dbReference>
<dbReference type="RefSeq" id="WP_048732562.1">
    <property type="nucleotide sequence ID" value="NZ_CP012033.1"/>
</dbReference>
<sequence length="381" mass="41425">MANNFDLHAALTLATKPGPFVTMTLPITGIPATDRTQFKSLLQAGRNRLAEVAPNRAWGAYAEAFEPFNHGPLTNGSAAGLLIMAGPTASYHYWLHTPVSATITVTYQPNVLPILQARDQTSDYDLLLLGRDAFELAQVRNGRAELVNLPLDAPETLEQALGDELRDRGRWQRSAGEHTHYSGTGSLDSARAADQRNYFMMVDAYVTQHFSNVDQVPLILVASASEQGNFRKLSQNAYLDATVRVVQGPNLAAANQTLAALTVNVSDQRHLQATHIRKDAYAKARQGERVVQDLGPLATAAVQGQLEKLWLRDDAFQPGHLAEKGEIMTATALSRQNNLYNDLALLVSKLGGQVQVLPADAMPTSSPVAAQLRLRAAVTHH</sequence>
<dbReference type="Pfam" id="PF18848">
    <property type="entry name" value="baeRF_family6"/>
    <property type="match status" value="1"/>
</dbReference>
<accession>A0AAC8ZGJ0</accession>
<dbReference type="InterPro" id="IPR040628">
    <property type="entry name" value="BaeRF_family6"/>
</dbReference>
<feature type="domain" description="Bacterial archaeo-eukaryotic release factor family 6" evidence="1">
    <location>
        <begin position="123"/>
        <end position="256"/>
    </location>
</feature>
<name>A0AAC8ZGJ0_9LACO</name>
<dbReference type="AlphaFoldDB" id="A0AAC8ZGJ0"/>
<reference evidence="2 3" key="1">
    <citation type="submission" date="2015-07" db="EMBL/GenBank/DDBJ databases">
        <title>Lactobacillus korensis/26-25/ whole genome sequencing.</title>
        <authorList>
            <person name="Kim M.K."/>
            <person name="Im W.-T."/>
            <person name="Srinivasan S."/>
            <person name="Lee J.-J."/>
        </authorList>
    </citation>
    <scope>NUCLEOTIDE SEQUENCE [LARGE SCALE GENOMIC DNA]</scope>
    <source>
        <strain evidence="2 3">26-25</strain>
    </source>
</reference>
<dbReference type="KEGG" id="lko:ABN16_02240"/>
<evidence type="ECO:0000313" key="2">
    <source>
        <dbReference type="EMBL" id="AKP63927.1"/>
    </source>
</evidence>
<gene>
    <name evidence="2" type="ORF">ABN16_02240</name>
</gene>
<evidence type="ECO:0000259" key="1">
    <source>
        <dbReference type="Pfam" id="PF18848"/>
    </source>
</evidence>
<evidence type="ECO:0000313" key="3">
    <source>
        <dbReference type="Proteomes" id="UP000036000"/>
    </source>
</evidence>